<sequence>MSFLRPSTMLLRTAALRPALTSAPRASLQLRFATQDYGSGEGNPAGENPQKQGARGREDLEHPGPPPPKVAKQSSSSSSQSSEKSGGSDKGGSEKGSGKPQPKILNDDPPSKENESEDVKEHNKEVDQRAERAHEQVSNEDAKNDKVPKKFWSGKFS</sequence>
<evidence type="ECO:0000313" key="2">
    <source>
        <dbReference type="EMBL" id="KAF1959499.1"/>
    </source>
</evidence>
<dbReference type="OrthoDB" id="5334244at2759"/>
<proteinExistence type="predicted"/>
<dbReference type="Proteomes" id="UP000800035">
    <property type="component" value="Unassembled WGS sequence"/>
</dbReference>
<evidence type="ECO:0000256" key="1">
    <source>
        <dbReference type="SAM" id="MobiDB-lite"/>
    </source>
</evidence>
<feature type="compositionally biased region" description="Basic and acidic residues" evidence="1">
    <location>
        <begin position="105"/>
        <end position="148"/>
    </location>
</feature>
<accession>A0A6A5U698</accession>
<evidence type="ECO:0000313" key="3">
    <source>
        <dbReference type="Proteomes" id="UP000800035"/>
    </source>
</evidence>
<dbReference type="AlphaFoldDB" id="A0A6A5U698"/>
<name>A0A6A5U698_9PLEO</name>
<reference evidence="2" key="1">
    <citation type="journal article" date="2020" name="Stud. Mycol.">
        <title>101 Dothideomycetes genomes: a test case for predicting lifestyles and emergence of pathogens.</title>
        <authorList>
            <person name="Haridas S."/>
            <person name="Albert R."/>
            <person name="Binder M."/>
            <person name="Bloem J."/>
            <person name="Labutti K."/>
            <person name="Salamov A."/>
            <person name="Andreopoulos B."/>
            <person name="Baker S."/>
            <person name="Barry K."/>
            <person name="Bills G."/>
            <person name="Bluhm B."/>
            <person name="Cannon C."/>
            <person name="Castanera R."/>
            <person name="Culley D."/>
            <person name="Daum C."/>
            <person name="Ezra D."/>
            <person name="Gonzalez J."/>
            <person name="Henrissat B."/>
            <person name="Kuo A."/>
            <person name="Liang C."/>
            <person name="Lipzen A."/>
            <person name="Lutzoni F."/>
            <person name="Magnuson J."/>
            <person name="Mondo S."/>
            <person name="Nolan M."/>
            <person name="Ohm R."/>
            <person name="Pangilinan J."/>
            <person name="Park H.-J."/>
            <person name="Ramirez L."/>
            <person name="Alfaro M."/>
            <person name="Sun H."/>
            <person name="Tritt A."/>
            <person name="Yoshinaga Y."/>
            <person name="Zwiers L.-H."/>
            <person name="Turgeon B."/>
            <person name="Goodwin S."/>
            <person name="Spatafora J."/>
            <person name="Crous P."/>
            <person name="Grigoriev I."/>
        </authorList>
    </citation>
    <scope>NUCLEOTIDE SEQUENCE</scope>
    <source>
        <strain evidence="2">CBS 675.92</strain>
    </source>
</reference>
<organism evidence="2 3">
    <name type="scientific">Byssothecium circinans</name>
    <dbReference type="NCBI Taxonomy" id="147558"/>
    <lineage>
        <taxon>Eukaryota</taxon>
        <taxon>Fungi</taxon>
        <taxon>Dikarya</taxon>
        <taxon>Ascomycota</taxon>
        <taxon>Pezizomycotina</taxon>
        <taxon>Dothideomycetes</taxon>
        <taxon>Pleosporomycetidae</taxon>
        <taxon>Pleosporales</taxon>
        <taxon>Massarineae</taxon>
        <taxon>Massarinaceae</taxon>
        <taxon>Byssothecium</taxon>
    </lineage>
</organism>
<gene>
    <name evidence="2" type="ORF">CC80DRAFT_405988</name>
</gene>
<protein>
    <submittedName>
        <fullName evidence="2">Uncharacterized protein</fullName>
    </submittedName>
</protein>
<dbReference type="EMBL" id="ML976984">
    <property type="protein sequence ID" value="KAF1959499.1"/>
    <property type="molecule type" value="Genomic_DNA"/>
</dbReference>
<feature type="region of interest" description="Disordered" evidence="1">
    <location>
        <begin position="19"/>
        <end position="157"/>
    </location>
</feature>
<feature type="compositionally biased region" description="Low complexity" evidence="1">
    <location>
        <begin position="72"/>
        <end position="85"/>
    </location>
</feature>
<keyword evidence="3" id="KW-1185">Reference proteome</keyword>